<name>E4XC02_OIKDI</name>
<dbReference type="InParanoid" id="E4XC02"/>
<sequence>MNVIQNGPSHRVAELARAMAPDPFSREKLDFLKLGFQDNQYEELEALRCKDRRHNGHCNCVHRYIISSGDVPSGERPWQREHINSSASLDRFKRVICIHNEALNLKNTRNPVAGRKYSEAFSDFVTVHKKELTQNKICKKAISTVLHCSLNFLYRDQNNNKRRVPRIEDLVSKRCCDRECLSRVIRENDSLIRCLLQELENNQGNETKRKMFYQLRRNSLCLKAIGEITTQSKATLNSLNSKEEDQAIVHKLKLRSEMRGD</sequence>
<dbReference type="OrthoDB" id="10402292at2759"/>
<dbReference type="AlphaFoldDB" id="E4XC02"/>
<dbReference type="Proteomes" id="UP000001307">
    <property type="component" value="Unassembled WGS sequence"/>
</dbReference>
<gene>
    <name evidence="1" type="ORF">GSOID_T00006660001</name>
</gene>
<organism evidence="1">
    <name type="scientific">Oikopleura dioica</name>
    <name type="common">Tunicate</name>
    <dbReference type="NCBI Taxonomy" id="34765"/>
    <lineage>
        <taxon>Eukaryota</taxon>
        <taxon>Metazoa</taxon>
        <taxon>Chordata</taxon>
        <taxon>Tunicata</taxon>
        <taxon>Appendicularia</taxon>
        <taxon>Copelata</taxon>
        <taxon>Oikopleuridae</taxon>
        <taxon>Oikopleura</taxon>
    </lineage>
</organism>
<dbReference type="EMBL" id="FN653034">
    <property type="protein sequence ID" value="CBY09127.1"/>
    <property type="molecule type" value="Genomic_DNA"/>
</dbReference>
<reference evidence="1" key="1">
    <citation type="journal article" date="2010" name="Science">
        <title>Plasticity of animal genome architecture unmasked by rapid evolution of a pelagic tunicate.</title>
        <authorList>
            <person name="Denoeud F."/>
            <person name="Henriet S."/>
            <person name="Mungpakdee S."/>
            <person name="Aury J.M."/>
            <person name="Da Silva C."/>
            <person name="Brinkmann H."/>
            <person name="Mikhaleva J."/>
            <person name="Olsen L.C."/>
            <person name="Jubin C."/>
            <person name="Canestro C."/>
            <person name="Bouquet J.M."/>
            <person name="Danks G."/>
            <person name="Poulain J."/>
            <person name="Campsteijn C."/>
            <person name="Adamski M."/>
            <person name="Cross I."/>
            <person name="Yadetie F."/>
            <person name="Muffato M."/>
            <person name="Louis A."/>
            <person name="Butcher S."/>
            <person name="Tsagkogeorga G."/>
            <person name="Konrad A."/>
            <person name="Singh S."/>
            <person name="Jensen M.F."/>
            <person name="Cong E.H."/>
            <person name="Eikeseth-Otteraa H."/>
            <person name="Noel B."/>
            <person name="Anthouard V."/>
            <person name="Porcel B.M."/>
            <person name="Kachouri-Lafond R."/>
            <person name="Nishino A."/>
            <person name="Ugolini M."/>
            <person name="Chourrout P."/>
            <person name="Nishida H."/>
            <person name="Aasland R."/>
            <person name="Huzurbazar S."/>
            <person name="Westhof E."/>
            <person name="Delsuc F."/>
            <person name="Lehrach H."/>
            <person name="Reinhardt R."/>
            <person name="Weissenbach J."/>
            <person name="Roy S.W."/>
            <person name="Artiguenave F."/>
            <person name="Postlethwait J.H."/>
            <person name="Manak J.R."/>
            <person name="Thompson E.M."/>
            <person name="Jaillon O."/>
            <person name="Du Pasquier L."/>
            <person name="Boudinot P."/>
            <person name="Liberles D.A."/>
            <person name="Volff J.N."/>
            <person name="Philippe H."/>
            <person name="Lenhard B."/>
            <person name="Roest Crollius H."/>
            <person name="Wincker P."/>
            <person name="Chourrout D."/>
        </authorList>
    </citation>
    <scope>NUCLEOTIDE SEQUENCE [LARGE SCALE GENOMIC DNA]</scope>
</reference>
<proteinExistence type="predicted"/>
<evidence type="ECO:0000313" key="2">
    <source>
        <dbReference type="Proteomes" id="UP000001307"/>
    </source>
</evidence>
<evidence type="ECO:0000313" key="1">
    <source>
        <dbReference type="EMBL" id="CBY09127.1"/>
    </source>
</evidence>
<protein>
    <submittedName>
        <fullName evidence="1">Uncharacterized protein</fullName>
    </submittedName>
</protein>
<accession>E4XC02</accession>
<keyword evidence="2" id="KW-1185">Reference proteome</keyword>